<dbReference type="PANTHER" id="PTHR10763">
    <property type="entry name" value="CELL DIVISION CONTROL PROTEIN 6-RELATED"/>
    <property type="match status" value="1"/>
</dbReference>
<dbReference type="EMBL" id="JAOTPV010000004">
    <property type="protein sequence ID" value="KAJ4483486.1"/>
    <property type="molecule type" value="Genomic_DNA"/>
</dbReference>
<dbReference type="AlphaFoldDB" id="A0A9W9DSS9"/>
<feature type="compositionally biased region" description="Polar residues" evidence="2">
    <location>
        <begin position="17"/>
        <end position="29"/>
    </location>
</feature>
<dbReference type="InterPro" id="IPR050311">
    <property type="entry name" value="ORC1/CDC6"/>
</dbReference>
<gene>
    <name evidence="4" type="ORF">J3R30DRAFT_3448892</name>
</gene>
<comment type="caution">
    <text evidence="4">The sequence shown here is derived from an EMBL/GenBank/DDBJ whole genome shotgun (WGS) entry which is preliminary data.</text>
</comment>
<dbReference type="SUPFAM" id="SSF52540">
    <property type="entry name" value="P-loop containing nucleoside triphosphate hydrolases"/>
    <property type="match status" value="1"/>
</dbReference>
<dbReference type="SMART" id="SM00382">
    <property type="entry name" value="AAA"/>
    <property type="match status" value="1"/>
</dbReference>
<dbReference type="GO" id="GO:0005634">
    <property type="term" value="C:nucleus"/>
    <property type="evidence" value="ECO:0007669"/>
    <property type="project" value="TreeGrafter"/>
</dbReference>
<dbReference type="PANTHER" id="PTHR10763:SF26">
    <property type="entry name" value="CELL DIVISION CONTROL PROTEIN 6 HOMOLOG"/>
    <property type="match status" value="1"/>
</dbReference>
<organism evidence="4 5">
    <name type="scientific">Lentinula aciculospora</name>
    <dbReference type="NCBI Taxonomy" id="153920"/>
    <lineage>
        <taxon>Eukaryota</taxon>
        <taxon>Fungi</taxon>
        <taxon>Dikarya</taxon>
        <taxon>Basidiomycota</taxon>
        <taxon>Agaricomycotina</taxon>
        <taxon>Agaricomycetes</taxon>
        <taxon>Agaricomycetidae</taxon>
        <taxon>Agaricales</taxon>
        <taxon>Marasmiineae</taxon>
        <taxon>Omphalotaceae</taxon>
        <taxon>Lentinula</taxon>
    </lineage>
</organism>
<evidence type="ECO:0000259" key="3">
    <source>
        <dbReference type="SMART" id="SM00382"/>
    </source>
</evidence>
<keyword evidence="1" id="KW-0235">DNA replication</keyword>
<protein>
    <submittedName>
        <fullName evidence="4">P-loop containing nucleoside triphosphate hydrolase protein</fullName>
    </submittedName>
</protein>
<evidence type="ECO:0000313" key="4">
    <source>
        <dbReference type="EMBL" id="KAJ4483486.1"/>
    </source>
</evidence>
<proteinExistence type="predicted"/>
<dbReference type="GO" id="GO:0016787">
    <property type="term" value="F:hydrolase activity"/>
    <property type="evidence" value="ECO:0007669"/>
    <property type="project" value="UniProtKB-KW"/>
</dbReference>
<accession>A0A9W9DSS9</accession>
<dbReference type="InterPro" id="IPR041664">
    <property type="entry name" value="AAA_16"/>
</dbReference>
<reference evidence="4" key="1">
    <citation type="submission" date="2022-08" db="EMBL/GenBank/DDBJ databases">
        <title>A Global Phylogenomic Analysis of the Shiitake Genus Lentinula.</title>
        <authorList>
            <consortium name="DOE Joint Genome Institute"/>
            <person name="Sierra-Patev S."/>
            <person name="Min B."/>
            <person name="Naranjo-Ortiz M."/>
            <person name="Looney B."/>
            <person name="Konkel Z."/>
            <person name="Slot J.C."/>
            <person name="Sakamoto Y."/>
            <person name="Steenwyk J.L."/>
            <person name="Rokas A."/>
            <person name="Carro J."/>
            <person name="Camarero S."/>
            <person name="Ferreira P."/>
            <person name="Molpeceres G."/>
            <person name="Ruiz-Duenas F.J."/>
            <person name="Serrano A."/>
            <person name="Henrissat B."/>
            <person name="Drula E."/>
            <person name="Hughes K.W."/>
            <person name="Mata J.L."/>
            <person name="Ishikawa N.K."/>
            <person name="Vargas-Isla R."/>
            <person name="Ushijima S."/>
            <person name="Smith C.A."/>
            <person name="Ahrendt S."/>
            <person name="Andreopoulos W."/>
            <person name="He G."/>
            <person name="Labutti K."/>
            <person name="Lipzen A."/>
            <person name="Ng V."/>
            <person name="Riley R."/>
            <person name="Sandor L."/>
            <person name="Barry K."/>
            <person name="Martinez A.T."/>
            <person name="Xiao Y."/>
            <person name="Gibbons J.G."/>
            <person name="Terashima K."/>
            <person name="Grigoriev I.V."/>
            <person name="Hibbett D.S."/>
        </authorList>
    </citation>
    <scope>NUCLEOTIDE SEQUENCE</scope>
    <source>
        <strain evidence="4">JLM2183</strain>
    </source>
</reference>
<sequence>MHSARTTSVLGKRSQRQDQSSACEQLQTPQPTPDFKRVRTLSTSLDGDGNKENLPPFALNALNDEIPSPITDARAARALRRSATGSMQSTPARPELQIGRSATIPTPATPATAISTLHISTPPPTPLALLPLETRTRALLRATCDDTDDLPGREEERQAIAEFVQNFLGDDEQGPQSLYISGSPGSGKTALVASVLHSLAEELANVKLITINCMALDDADALWRIMLVELDTSKKPKTAVRCRKHYKGKETAEAVVAAMKTKCIMILDELDHIAPTTQTFASLLSLSETSSNLLRVIGIANTHTLSTTSIFNDRVRTLHFAPYSSAQLLRILQSRLATLHESDKSSAAVKKFLPIPTLILLTKKVASLTGDVRYLFEILREAIDSAMTACTSTVVNVLEASPCSVTPADVLLALRAHNSSSAGTPSSSPGSSPVVSNSEIVSKISSLGLQARLVLLSILLASKRLEAGLALSGSILPSTSAKKCSPSKSFLGKDIGIDTQQLHGYYSNMLSRGDSDLCVPASRNEFIDLTAMLEGMGLVNISAVTRSTPTKVAKRRFGRSSSFGSTISKAAASGDVRLGAGIWVDEVLRGLGINKNDYNDAKEEEARVIWNRECSRLAKEVKILQAKSIKPQQPGAEFPDAFED</sequence>
<evidence type="ECO:0000256" key="1">
    <source>
        <dbReference type="ARBA" id="ARBA00022705"/>
    </source>
</evidence>
<name>A0A9W9DSS9_9AGAR</name>
<dbReference type="GO" id="GO:0003688">
    <property type="term" value="F:DNA replication origin binding"/>
    <property type="evidence" value="ECO:0007669"/>
    <property type="project" value="TreeGrafter"/>
</dbReference>
<dbReference type="OrthoDB" id="1926878at2759"/>
<keyword evidence="4" id="KW-0378">Hydrolase</keyword>
<dbReference type="InterPro" id="IPR003593">
    <property type="entry name" value="AAA+_ATPase"/>
</dbReference>
<feature type="region of interest" description="Disordered" evidence="2">
    <location>
        <begin position="1"/>
        <end position="52"/>
    </location>
</feature>
<dbReference type="GO" id="GO:0006270">
    <property type="term" value="P:DNA replication initiation"/>
    <property type="evidence" value="ECO:0007669"/>
    <property type="project" value="TreeGrafter"/>
</dbReference>
<dbReference type="Pfam" id="PF13191">
    <property type="entry name" value="AAA_16"/>
    <property type="match status" value="1"/>
</dbReference>
<keyword evidence="5" id="KW-1185">Reference proteome</keyword>
<dbReference type="InterPro" id="IPR027417">
    <property type="entry name" value="P-loop_NTPase"/>
</dbReference>
<dbReference type="CDD" id="cd00009">
    <property type="entry name" value="AAA"/>
    <property type="match status" value="1"/>
</dbReference>
<dbReference type="Proteomes" id="UP001150266">
    <property type="component" value="Unassembled WGS sequence"/>
</dbReference>
<dbReference type="GO" id="GO:0033314">
    <property type="term" value="P:mitotic DNA replication checkpoint signaling"/>
    <property type="evidence" value="ECO:0007669"/>
    <property type="project" value="TreeGrafter"/>
</dbReference>
<evidence type="ECO:0000256" key="2">
    <source>
        <dbReference type="SAM" id="MobiDB-lite"/>
    </source>
</evidence>
<evidence type="ECO:0000313" key="5">
    <source>
        <dbReference type="Proteomes" id="UP001150266"/>
    </source>
</evidence>
<feature type="domain" description="AAA+ ATPase" evidence="3">
    <location>
        <begin position="174"/>
        <end position="316"/>
    </location>
</feature>
<dbReference type="Gene3D" id="3.40.50.300">
    <property type="entry name" value="P-loop containing nucleotide triphosphate hydrolases"/>
    <property type="match status" value="1"/>
</dbReference>